<evidence type="ECO:0000259" key="1">
    <source>
        <dbReference type="Pfam" id="PF24693"/>
    </source>
</evidence>
<accession>A0A0B7H6V2</accession>
<dbReference type="AlphaFoldDB" id="A0A0B7H6V2"/>
<organism evidence="2 3">
    <name type="scientific">Capnocytophaga cynodegmi</name>
    <dbReference type="NCBI Taxonomy" id="28189"/>
    <lineage>
        <taxon>Bacteria</taxon>
        <taxon>Pseudomonadati</taxon>
        <taxon>Bacteroidota</taxon>
        <taxon>Flavobacteriia</taxon>
        <taxon>Flavobacteriales</taxon>
        <taxon>Flavobacteriaceae</taxon>
        <taxon>Capnocytophaga</taxon>
    </lineage>
</organism>
<dbReference type="Proteomes" id="UP000038055">
    <property type="component" value="Unassembled WGS sequence"/>
</dbReference>
<evidence type="ECO:0000313" key="3">
    <source>
        <dbReference type="Proteomes" id="UP000038055"/>
    </source>
</evidence>
<evidence type="ECO:0000313" key="2">
    <source>
        <dbReference type="EMBL" id="CEN33368.1"/>
    </source>
</evidence>
<feature type="domain" description="DUF7660" evidence="1">
    <location>
        <begin position="12"/>
        <end position="85"/>
    </location>
</feature>
<protein>
    <recommendedName>
        <fullName evidence="1">DUF7660 domain-containing protein</fullName>
    </recommendedName>
</protein>
<dbReference type="EMBL" id="CDOD01000008">
    <property type="protein sequence ID" value="CEN33368.1"/>
    <property type="molecule type" value="Genomic_DNA"/>
</dbReference>
<sequence length="85" mass="10149">MNSNIHQIEVNTREDFAKFLEMLKNNLEHHPQDWENTTLPDFLDALSRYTEDVQQYYINTNQHIDADIPNWSVFADIFKGAMLYE</sequence>
<dbReference type="RefSeq" id="WP_018278253.1">
    <property type="nucleotide sequence ID" value="NZ_CDOD01000008.1"/>
</dbReference>
<dbReference type="InterPro" id="IPR056077">
    <property type="entry name" value="DUF7660"/>
</dbReference>
<keyword evidence="3" id="KW-1185">Reference proteome</keyword>
<name>A0A0B7H6V2_9FLAO</name>
<gene>
    <name evidence="2" type="ORF">CCYN2B_160044</name>
</gene>
<reference evidence="2 3" key="1">
    <citation type="submission" date="2015-01" db="EMBL/GenBank/DDBJ databases">
        <authorList>
            <person name="MANFREDI Pablo"/>
        </authorList>
    </citation>
    <scope>NUCLEOTIDE SEQUENCE [LARGE SCALE GENOMIC DNA]</scope>
    <source>
        <strain evidence="2 3">Ccyn2B</strain>
    </source>
</reference>
<dbReference type="eggNOG" id="ENOG5031HYF">
    <property type="taxonomic scope" value="Bacteria"/>
</dbReference>
<dbReference type="STRING" id="28189.CCYN74_30089"/>
<proteinExistence type="predicted"/>
<dbReference type="Pfam" id="PF24693">
    <property type="entry name" value="DUF7660"/>
    <property type="match status" value="1"/>
</dbReference>